<dbReference type="SUPFAM" id="SSF52540">
    <property type="entry name" value="P-loop containing nucleoside triphosphate hydrolases"/>
    <property type="match status" value="1"/>
</dbReference>
<feature type="domain" description="GTP-eEF1A C-terminal" evidence="4">
    <location>
        <begin position="639"/>
        <end position="740"/>
    </location>
</feature>
<reference evidence="5 6" key="1">
    <citation type="journal article" date="2019" name="Sci. Rep.">
        <title>Nanopore sequencing improves the draft genome of the human pathogenic amoeba Naegleria fowleri.</title>
        <authorList>
            <person name="Liechti N."/>
            <person name="Schurch N."/>
            <person name="Bruggmann R."/>
            <person name="Wittwer M."/>
        </authorList>
    </citation>
    <scope>NUCLEOTIDE SEQUENCE [LARGE SCALE GENOMIC DNA]</scope>
    <source>
        <strain evidence="5 6">ATCC 30894</strain>
    </source>
</reference>
<protein>
    <recommendedName>
        <fullName evidence="4">GTP-eEF1A C-terminal domain-containing protein</fullName>
    </recommendedName>
</protein>
<name>A0A6A5BVF4_NAEFO</name>
<dbReference type="EMBL" id="VFQX01000036">
    <property type="protein sequence ID" value="KAF0976919.1"/>
    <property type="molecule type" value="Genomic_DNA"/>
</dbReference>
<sequence length="745" mass="85323">MLSRLFGFNKKINNNNSSDDTSSQHNKNTNKTLKNPFPFPKEIILKISQFLFLPDLFHFGMSCPFTLKILFNQTPQLVMHRLKEKEQRKSKKSNMSLVLQQDAIIEIYKKQEEEQLQPQNDDTFMNFEIVQNMIWKNLVNYYFIRFCASGVKNWMHVLRRRITYLMVHDPKKLPLVTSFHRSEFEAMINDPYQFKLLSPCSSDLEFIEKCDNLYKCPMHLSSIETKSYHSSKYCQECNHTITLTNTYDNFLTSVLTDPLTAITLQVNNQPRAPPAKNSVKFKVQAKTSLIIEDHHHHHSIDPITLVLLGPLSSGKTEALKIIQYYNSRDQFRTSSSTDSSSSNHSNLNLFNHKREIPNIIRYDQWSGESYRNKELYYSRLRESYDEPTIDMNCLIYAYLPPKGEQVLQLADIGGDEKLMKNASSGISLSENSAALIVVGVDSICHSKVLQKVLHDHLMLARVEESFMEVKKQILELGLKNILRIDHWSNHWSKVPIIPTSLVMEENVMRNSEKMPWYKGDTLLSFIDSLTPPSCEEWKKYAPLRFSVIHPFKIGGIGTVLFGKLHSGILQEGALVNVATVGGTYISNVQVRTIEIDGRRVKKAFPGSLVAVNVCKLTLRDCRRGLVISTPDNPATFTTNFEAKIKILECPNIIKEGFTPMVDCGLAHVACRFEKLCYTIDASTGRVLSSHPSSLKKNDLAIVKLRTTNHRFLLERYNDFPFCGRIIIRDNDKIIAVGTVTKIVRP</sequence>
<dbReference type="PANTHER" id="PTHR23115">
    <property type="entry name" value="TRANSLATION FACTOR"/>
    <property type="match status" value="1"/>
</dbReference>
<dbReference type="InterPro" id="IPR027417">
    <property type="entry name" value="P-loop_NTPase"/>
</dbReference>
<dbReference type="InterPro" id="IPR009000">
    <property type="entry name" value="Transl_B-barrel_sf"/>
</dbReference>
<dbReference type="OrthoDB" id="342024at2759"/>
<evidence type="ECO:0000256" key="2">
    <source>
        <dbReference type="ARBA" id="ARBA00023134"/>
    </source>
</evidence>
<evidence type="ECO:0000313" key="5">
    <source>
        <dbReference type="EMBL" id="KAF0976919.1"/>
    </source>
</evidence>
<organism evidence="5 6">
    <name type="scientific">Naegleria fowleri</name>
    <name type="common">Brain eating amoeba</name>
    <dbReference type="NCBI Taxonomy" id="5763"/>
    <lineage>
        <taxon>Eukaryota</taxon>
        <taxon>Discoba</taxon>
        <taxon>Heterolobosea</taxon>
        <taxon>Tetramitia</taxon>
        <taxon>Eutetramitia</taxon>
        <taxon>Vahlkampfiidae</taxon>
        <taxon>Naegleria</taxon>
    </lineage>
</organism>
<dbReference type="InterPro" id="IPR009001">
    <property type="entry name" value="Transl_elong_EF1A/Init_IF2_C"/>
</dbReference>
<dbReference type="SUPFAM" id="SSF50447">
    <property type="entry name" value="Translation proteins"/>
    <property type="match status" value="1"/>
</dbReference>
<dbReference type="Proteomes" id="UP000444721">
    <property type="component" value="Unassembled WGS sequence"/>
</dbReference>
<dbReference type="RefSeq" id="XP_044561632.1">
    <property type="nucleotide sequence ID" value="XM_044707605.1"/>
</dbReference>
<keyword evidence="6" id="KW-1185">Reference proteome</keyword>
<dbReference type="VEuPathDB" id="AmoebaDB:NF0041520"/>
<dbReference type="VEuPathDB" id="AmoebaDB:NfTy_068330"/>
<gene>
    <name evidence="5" type="ORF">FDP41_004214</name>
</gene>
<evidence type="ECO:0000256" key="1">
    <source>
        <dbReference type="ARBA" id="ARBA00022741"/>
    </source>
</evidence>
<evidence type="ECO:0000259" key="4">
    <source>
        <dbReference type="Pfam" id="PF22594"/>
    </source>
</evidence>
<comment type="caution">
    <text evidence="5">The sequence shown here is derived from an EMBL/GenBank/DDBJ whole genome shotgun (WGS) entry which is preliminary data.</text>
</comment>
<dbReference type="InterPro" id="IPR050100">
    <property type="entry name" value="TRAFAC_GTPase_members"/>
</dbReference>
<dbReference type="InterPro" id="IPR054696">
    <property type="entry name" value="GTP-eEF1A_C"/>
</dbReference>
<feature type="compositionally biased region" description="Polar residues" evidence="3">
    <location>
        <begin position="24"/>
        <end position="33"/>
    </location>
</feature>
<keyword evidence="1" id="KW-0547">Nucleotide-binding</keyword>
<keyword evidence="2" id="KW-0342">GTP-binding</keyword>
<dbReference type="VEuPathDB" id="AmoebaDB:NF0041510"/>
<dbReference type="GO" id="GO:0005525">
    <property type="term" value="F:GTP binding"/>
    <property type="evidence" value="ECO:0007669"/>
    <property type="project" value="UniProtKB-KW"/>
</dbReference>
<dbReference type="AlphaFoldDB" id="A0A6A5BVF4"/>
<proteinExistence type="predicted"/>
<feature type="compositionally biased region" description="Low complexity" evidence="3">
    <location>
        <begin position="13"/>
        <end position="23"/>
    </location>
</feature>
<evidence type="ECO:0000256" key="3">
    <source>
        <dbReference type="SAM" id="MobiDB-lite"/>
    </source>
</evidence>
<evidence type="ECO:0000313" key="6">
    <source>
        <dbReference type="Proteomes" id="UP000444721"/>
    </source>
</evidence>
<feature type="region of interest" description="Disordered" evidence="3">
    <location>
        <begin position="12"/>
        <end position="34"/>
    </location>
</feature>
<dbReference type="SUPFAM" id="SSF50465">
    <property type="entry name" value="EF-Tu/eEF-1alpha/eIF2-gamma C-terminal domain"/>
    <property type="match status" value="1"/>
</dbReference>
<accession>A0A6A5BVF4</accession>
<dbReference type="Pfam" id="PF22594">
    <property type="entry name" value="GTP-eEF1A_C"/>
    <property type="match status" value="1"/>
</dbReference>
<dbReference type="GeneID" id="68111432"/>
<dbReference type="Gene3D" id="2.40.30.10">
    <property type="entry name" value="Translation factors"/>
    <property type="match status" value="2"/>
</dbReference>
<dbReference type="Gene3D" id="3.40.50.300">
    <property type="entry name" value="P-loop containing nucleotide triphosphate hydrolases"/>
    <property type="match status" value="1"/>
</dbReference>
<dbReference type="VEuPathDB" id="AmoebaDB:FDP41_004214"/>